<evidence type="ECO:0000313" key="4">
    <source>
        <dbReference type="Proteomes" id="UP001551482"/>
    </source>
</evidence>
<organism evidence="3 4">
    <name type="scientific">Streptodolium elevatio</name>
    <dbReference type="NCBI Taxonomy" id="3157996"/>
    <lineage>
        <taxon>Bacteria</taxon>
        <taxon>Bacillati</taxon>
        <taxon>Actinomycetota</taxon>
        <taxon>Actinomycetes</taxon>
        <taxon>Kitasatosporales</taxon>
        <taxon>Streptomycetaceae</taxon>
        <taxon>Streptodolium</taxon>
    </lineage>
</organism>
<feature type="region of interest" description="Disordered" evidence="2">
    <location>
        <begin position="1"/>
        <end position="109"/>
    </location>
</feature>
<comment type="function">
    <text evidence="1">Could be involved in insertion of integral membrane proteins into the membrane.</text>
</comment>
<dbReference type="EMBL" id="JBEZFP010000081">
    <property type="protein sequence ID" value="MEU8137171.1"/>
    <property type="molecule type" value="Genomic_DNA"/>
</dbReference>
<feature type="compositionally biased region" description="Gly residues" evidence="2">
    <location>
        <begin position="98"/>
        <end position="109"/>
    </location>
</feature>
<gene>
    <name evidence="3" type="primary">yidD</name>
    <name evidence="3" type="ORF">AB0C36_27095</name>
</gene>
<comment type="caution">
    <text evidence="3">The sequence shown here is derived from an EMBL/GenBank/DDBJ whole genome shotgun (WGS) entry which is preliminary data.</text>
</comment>
<keyword evidence="4" id="KW-1185">Reference proteome</keyword>
<sequence length="269" mass="27096">MSHANPNNPYGGGPHGGNPFGPGGQQPVQHRRDCREPLRNPCQNPCNDDGDSEIVDAFSEMSGGGGGSGGGRGGGRDGAGGDRPYDNGPSGDPVPNTGSGGSGQGGGGGGKDGCGCMPGGGGGRGGGGGGRGGGSGGGGDGCGCDGCLIVMVLTLPFVALWSVLRALVGKRPVRPDTPAKPLSTVDSVLPNGRAARTMFRAVRWYRRNVSPRRAAPVCRYTPSCSTYAATSLQRHGAWRGGRMTLRRLSRCNRSHPGGHDPVPEAGAVR</sequence>
<evidence type="ECO:0000256" key="1">
    <source>
        <dbReference type="HAMAP-Rule" id="MF_00386"/>
    </source>
</evidence>
<dbReference type="NCBIfam" id="TIGR00278">
    <property type="entry name" value="membrane protein insertion efficiency factor YidD"/>
    <property type="match status" value="1"/>
</dbReference>
<accession>A0ABV3DN49</accession>
<feature type="compositionally biased region" description="Gly residues" evidence="2">
    <location>
        <begin position="10"/>
        <end position="24"/>
    </location>
</feature>
<protein>
    <recommendedName>
        <fullName evidence="1">Putative membrane protein insertion efficiency factor</fullName>
    </recommendedName>
</protein>
<reference evidence="3 4" key="1">
    <citation type="submission" date="2024-06" db="EMBL/GenBank/DDBJ databases">
        <title>The Natural Products Discovery Center: Release of the First 8490 Sequenced Strains for Exploring Actinobacteria Biosynthetic Diversity.</title>
        <authorList>
            <person name="Kalkreuter E."/>
            <person name="Kautsar S.A."/>
            <person name="Yang D."/>
            <person name="Bader C.D."/>
            <person name="Teijaro C.N."/>
            <person name="Fluegel L."/>
            <person name="Davis C.M."/>
            <person name="Simpson J.R."/>
            <person name="Lauterbach L."/>
            <person name="Steele A.D."/>
            <person name="Gui C."/>
            <person name="Meng S."/>
            <person name="Li G."/>
            <person name="Viehrig K."/>
            <person name="Ye F."/>
            <person name="Su P."/>
            <person name="Kiefer A.F."/>
            <person name="Nichols A."/>
            <person name="Cepeda A.J."/>
            <person name="Yan W."/>
            <person name="Fan B."/>
            <person name="Jiang Y."/>
            <person name="Adhikari A."/>
            <person name="Zheng C.-J."/>
            <person name="Schuster L."/>
            <person name="Cowan T.M."/>
            <person name="Smanski M.J."/>
            <person name="Chevrette M.G."/>
            <person name="De Carvalho L.P.S."/>
            <person name="Shen B."/>
        </authorList>
    </citation>
    <scope>NUCLEOTIDE SEQUENCE [LARGE SCALE GENOMIC DNA]</scope>
    <source>
        <strain evidence="3 4">NPDC048946</strain>
    </source>
</reference>
<dbReference type="PANTHER" id="PTHR33383">
    <property type="entry name" value="MEMBRANE PROTEIN INSERTION EFFICIENCY FACTOR-RELATED"/>
    <property type="match status" value="1"/>
</dbReference>
<name>A0ABV3DN49_9ACTN</name>
<dbReference type="RefSeq" id="WP_358358678.1">
    <property type="nucleotide sequence ID" value="NZ_JBEZFP010000081.1"/>
</dbReference>
<dbReference type="Proteomes" id="UP001551482">
    <property type="component" value="Unassembled WGS sequence"/>
</dbReference>
<feature type="region of interest" description="Disordered" evidence="2">
    <location>
        <begin position="250"/>
        <end position="269"/>
    </location>
</feature>
<feature type="compositionally biased region" description="Gly residues" evidence="2">
    <location>
        <begin position="62"/>
        <end position="78"/>
    </location>
</feature>
<comment type="subcellular location">
    <subcellularLocation>
        <location evidence="1">Cell membrane</location>
        <topology evidence="1">Peripheral membrane protein</topology>
        <orientation evidence="1">Cytoplasmic side</orientation>
    </subcellularLocation>
</comment>
<dbReference type="HAMAP" id="MF_00386">
    <property type="entry name" value="UPF0161_YidD"/>
    <property type="match status" value="1"/>
</dbReference>
<comment type="similarity">
    <text evidence="1">Belongs to the UPF0161 family.</text>
</comment>
<keyword evidence="1" id="KW-1003">Cell membrane</keyword>
<dbReference type="PANTHER" id="PTHR33383:SF1">
    <property type="entry name" value="MEMBRANE PROTEIN INSERTION EFFICIENCY FACTOR-RELATED"/>
    <property type="match status" value="1"/>
</dbReference>
<keyword evidence="1" id="KW-0472">Membrane</keyword>
<evidence type="ECO:0000256" key="2">
    <source>
        <dbReference type="SAM" id="MobiDB-lite"/>
    </source>
</evidence>
<dbReference type="InterPro" id="IPR002696">
    <property type="entry name" value="Membr_insert_effic_factor_YidD"/>
</dbReference>
<dbReference type="SMART" id="SM01234">
    <property type="entry name" value="Haemolytic"/>
    <property type="match status" value="1"/>
</dbReference>
<proteinExistence type="inferred from homology"/>
<dbReference type="Pfam" id="PF01809">
    <property type="entry name" value="YidD"/>
    <property type="match status" value="1"/>
</dbReference>
<evidence type="ECO:0000313" key="3">
    <source>
        <dbReference type="EMBL" id="MEU8137171.1"/>
    </source>
</evidence>